<proteinExistence type="inferred from homology"/>
<feature type="binding site" evidence="8">
    <location>
        <begin position="30"/>
        <end position="37"/>
    </location>
    <ligand>
        <name>ATP</name>
        <dbReference type="ChEBI" id="CHEBI:30616"/>
    </ligand>
</feature>
<keyword evidence="4 8" id="KW-0566">Pantothenate biosynthesis</keyword>
<dbReference type="HAMAP" id="MF_00158">
    <property type="entry name" value="PanC"/>
    <property type="match status" value="1"/>
</dbReference>
<evidence type="ECO:0000256" key="1">
    <source>
        <dbReference type="ARBA" id="ARBA00004990"/>
    </source>
</evidence>
<keyword evidence="6 8" id="KW-0067">ATP-binding</keyword>
<keyword evidence="5 8" id="KW-0547">Nucleotide-binding</keyword>
<dbReference type="Gene3D" id="3.30.1300.10">
    <property type="entry name" value="Pantoate-beta-alanine ligase, C-terminal domain"/>
    <property type="match status" value="1"/>
</dbReference>
<comment type="subcellular location">
    <subcellularLocation>
        <location evidence="8">Cytoplasm</location>
    </subcellularLocation>
</comment>
<dbReference type="InterPro" id="IPR014729">
    <property type="entry name" value="Rossmann-like_a/b/a_fold"/>
</dbReference>
<reference evidence="9 10" key="1">
    <citation type="submission" date="2021-01" db="EMBL/GenBank/DDBJ databases">
        <title>Tumebacillus sp. strain ITR2 16S ribosomal RNA gene Genome sequencing and assembly.</title>
        <authorList>
            <person name="Kang M."/>
        </authorList>
    </citation>
    <scope>NUCLEOTIDE SEQUENCE [LARGE SCALE GENOMIC DNA]</scope>
    <source>
        <strain evidence="9 10">ITR2</strain>
    </source>
</reference>
<protein>
    <recommendedName>
        <fullName evidence="8">Pantothenate synthetase</fullName>
        <shortName evidence="8">PS</shortName>
        <ecNumber evidence="8">6.3.2.1</ecNumber>
    </recommendedName>
    <alternativeName>
        <fullName evidence="8">Pantoate--beta-alanine ligase</fullName>
    </alternativeName>
    <alternativeName>
        <fullName evidence="8">Pantoate-activating enzyme</fullName>
    </alternativeName>
</protein>
<comment type="caution">
    <text evidence="9">The sequence shown here is derived from an EMBL/GenBank/DDBJ whole genome shotgun (WGS) entry which is preliminary data.</text>
</comment>
<dbReference type="PANTHER" id="PTHR21299:SF1">
    <property type="entry name" value="PANTOATE--BETA-ALANINE LIGASE"/>
    <property type="match status" value="1"/>
</dbReference>
<evidence type="ECO:0000313" key="9">
    <source>
        <dbReference type="EMBL" id="MBL0388551.1"/>
    </source>
</evidence>
<feature type="binding site" evidence="8">
    <location>
        <begin position="150"/>
        <end position="153"/>
    </location>
    <ligand>
        <name>ATP</name>
        <dbReference type="ChEBI" id="CHEBI:30616"/>
    </ligand>
</feature>
<comment type="miscellaneous">
    <text evidence="8">The reaction proceeds by a bi uni uni bi ping pong mechanism.</text>
</comment>
<dbReference type="PANTHER" id="PTHR21299">
    <property type="entry name" value="CYTIDYLATE KINASE/PANTOATE-BETA-ALANINE LIGASE"/>
    <property type="match status" value="1"/>
</dbReference>
<evidence type="ECO:0000256" key="6">
    <source>
        <dbReference type="ARBA" id="ARBA00022840"/>
    </source>
</evidence>
<dbReference type="NCBIfam" id="TIGR00018">
    <property type="entry name" value="panC"/>
    <property type="match status" value="1"/>
</dbReference>
<dbReference type="Proteomes" id="UP000602284">
    <property type="component" value="Unassembled WGS sequence"/>
</dbReference>
<sequence length="286" mass="31606">MIILHTIAEIRRYVQEQRMGAKTVGLVPTMGYLHEGHLSLVRQAKEHCDVAVMSIFVNPLQFGPNEDFDSYPRDLQRDAALAESAGIDVIFAPSVDEMYPSGNGKSLTHVDVEAVTDTLCGANRPGHFRGVATVVTKLFNIVMPDKAFFGLKDAQQVVVIQQMVRDLNTPVEVVPCPIVREPDGLAMSSRNVYLSDDQRVQAMVLSRSLSMAVERVQQGERDAEALISAVRAMIEEQPLANIDYVQAVSLRDLTPLQTLDQPALLALAVKFGKTRLIDNIVLDIQR</sequence>
<accession>A0ABS1JE50</accession>
<dbReference type="EC" id="6.3.2.1" evidence="8"/>
<evidence type="ECO:0000256" key="3">
    <source>
        <dbReference type="ARBA" id="ARBA00022598"/>
    </source>
</evidence>
<comment type="subunit">
    <text evidence="8">Homodimer.</text>
</comment>
<evidence type="ECO:0000256" key="2">
    <source>
        <dbReference type="ARBA" id="ARBA00009256"/>
    </source>
</evidence>
<dbReference type="InterPro" id="IPR004821">
    <property type="entry name" value="Cyt_trans-like"/>
</dbReference>
<dbReference type="Gene3D" id="3.40.50.620">
    <property type="entry name" value="HUPs"/>
    <property type="match status" value="1"/>
</dbReference>
<comment type="similarity">
    <text evidence="2 8">Belongs to the pantothenate synthetase family.</text>
</comment>
<evidence type="ECO:0000313" key="10">
    <source>
        <dbReference type="Proteomes" id="UP000602284"/>
    </source>
</evidence>
<dbReference type="EMBL" id="JAEQNB010000006">
    <property type="protein sequence ID" value="MBL0388551.1"/>
    <property type="molecule type" value="Genomic_DNA"/>
</dbReference>
<dbReference type="RefSeq" id="WP_201637515.1">
    <property type="nucleotide sequence ID" value="NZ_JAEQNB010000006.1"/>
</dbReference>
<keyword evidence="3 8" id="KW-0436">Ligase</keyword>
<dbReference type="GO" id="GO:0004592">
    <property type="term" value="F:pantoate-beta-alanine ligase activity"/>
    <property type="evidence" value="ECO:0007669"/>
    <property type="project" value="UniProtKB-EC"/>
</dbReference>
<dbReference type="InterPro" id="IPR042176">
    <property type="entry name" value="Pantoate_ligase_C"/>
</dbReference>
<gene>
    <name evidence="8" type="primary">panC</name>
    <name evidence="9" type="ORF">JJB07_18260</name>
</gene>
<evidence type="ECO:0000256" key="5">
    <source>
        <dbReference type="ARBA" id="ARBA00022741"/>
    </source>
</evidence>
<organism evidence="9 10">
    <name type="scientific">Tumebacillus amylolyticus</name>
    <dbReference type="NCBI Taxonomy" id="2801339"/>
    <lineage>
        <taxon>Bacteria</taxon>
        <taxon>Bacillati</taxon>
        <taxon>Bacillota</taxon>
        <taxon>Bacilli</taxon>
        <taxon>Bacillales</taxon>
        <taxon>Alicyclobacillaceae</taxon>
        <taxon>Tumebacillus</taxon>
    </lineage>
</organism>
<comment type="function">
    <text evidence="8">Catalyzes the condensation of pantoate with beta-alanine in an ATP-dependent reaction via a pantoyl-adenylate intermediate.</text>
</comment>
<evidence type="ECO:0000256" key="8">
    <source>
        <dbReference type="HAMAP-Rule" id="MF_00158"/>
    </source>
</evidence>
<evidence type="ECO:0000256" key="7">
    <source>
        <dbReference type="ARBA" id="ARBA00048258"/>
    </source>
</evidence>
<feature type="binding site" evidence="8">
    <location>
        <begin position="187"/>
        <end position="190"/>
    </location>
    <ligand>
        <name>ATP</name>
        <dbReference type="ChEBI" id="CHEBI:30616"/>
    </ligand>
</feature>
<name>A0ABS1JE50_9BACL</name>
<feature type="binding site" evidence="8">
    <location>
        <position position="179"/>
    </location>
    <ligand>
        <name>ATP</name>
        <dbReference type="ChEBI" id="CHEBI:30616"/>
    </ligand>
</feature>
<feature type="binding site" evidence="8">
    <location>
        <position position="156"/>
    </location>
    <ligand>
        <name>(R)-pantoate</name>
        <dbReference type="ChEBI" id="CHEBI:15980"/>
    </ligand>
</feature>
<evidence type="ECO:0000256" key="4">
    <source>
        <dbReference type="ARBA" id="ARBA00022655"/>
    </source>
</evidence>
<feature type="binding site" evidence="8">
    <location>
        <position position="61"/>
    </location>
    <ligand>
        <name>(R)-pantoate</name>
        <dbReference type="ChEBI" id="CHEBI:15980"/>
    </ligand>
</feature>
<dbReference type="InterPro" id="IPR003721">
    <property type="entry name" value="Pantoate_ligase"/>
</dbReference>
<dbReference type="Pfam" id="PF02569">
    <property type="entry name" value="Pantoate_ligase"/>
    <property type="match status" value="1"/>
</dbReference>
<feature type="binding site" evidence="8">
    <location>
        <position position="61"/>
    </location>
    <ligand>
        <name>beta-alanine</name>
        <dbReference type="ChEBI" id="CHEBI:57966"/>
    </ligand>
</feature>
<comment type="catalytic activity">
    <reaction evidence="7 8">
        <text>(R)-pantoate + beta-alanine + ATP = (R)-pantothenate + AMP + diphosphate + H(+)</text>
        <dbReference type="Rhea" id="RHEA:10912"/>
        <dbReference type="ChEBI" id="CHEBI:15378"/>
        <dbReference type="ChEBI" id="CHEBI:15980"/>
        <dbReference type="ChEBI" id="CHEBI:29032"/>
        <dbReference type="ChEBI" id="CHEBI:30616"/>
        <dbReference type="ChEBI" id="CHEBI:33019"/>
        <dbReference type="ChEBI" id="CHEBI:57966"/>
        <dbReference type="ChEBI" id="CHEBI:456215"/>
        <dbReference type="EC" id="6.3.2.1"/>
    </reaction>
</comment>
<dbReference type="CDD" id="cd00560">
    <property type="entry name" value="PanC"/>
    <property type="match status" value="1"/>
</dbReference>
<keyword evidence="10" id="KW-1185">Reference proteome</keyword>
<dbReference type="NCBIfam" id="TIGR00125">
    <property type="entry name" value="cyt_tran_rel"/>
    <property type="match status" value="1"/>
</dbReference>
<keyword evidence="8" id="KW-0963">Cytoplasm</keyword>
<feature type="active site" description="Proton donor" evidence="8">
    <location>
        <position position="37"/>
    </location>
</feature>
<dbReference type="SUPFAM" id="SSF52374">
    <property type="entry name" value="Nucleotidylyl transferase"/>
    <property type="match status" value="1"/>
</dbReference>
<comment type="pathway">
    <text evidence="1 8">Cofactor biosynthesis; (R)-pantothenate biosynthesis; (R)-pantothenate from (R)-pantoate and beta-alanine: step 1/1.</text>
</comment>